<dbReference type="InterPro" id="IPR050194">
    <property type="entry name" value="Glycosyltransferase_grp1"/>
</dbReference>
<evidence type="ECO:0000259" key="1">
    <source>
        <dbReference type="Pfam" id="PF00534"/>
    </source>
</evidence>
<dbReference type="InterPro" id="IPR001296">
    <property type="entry name" value="Glyco_trans_1"/>
</dbReference>
<name>A0AAX4FS58_9EURY</name>
<dbReference type="Gene3D" id="3.40.50.2000">
    <property type="entry name" value="Glycogen Phosphorylase B"/>
    <property type="match status" value="2"/>
</dbReference>
<protein>
    <submittedName>
        <fullName evidence="3">Glycosyltransferase family 4 protein</fullName>
        <ecNumber evidence="3">2.4.-.-</ecNumber>
    </submittedName>
</protein>
<dbReference type="CDD" id="cd03801">
    <property type="entry name" value="GT4_PimA-like"/>
    <property type="match status" value="1"/>
</dbReference>
<sequence>MSLPESKFEGFIQGDYQFSELITSILPGEPSQYTIAVLISVFLKSEGASRVAEVQAKKLSKMGYSVVVYTFESDISPRGYRVEIIDSWVQTHVPRLVKPYRALFPLNRWKSLKISSDLKEASLIILHQETLVSAAYLAKKYYGAKLIFWHHHIAESRFMTLEERVYNLVVSPFNWRKIKKFDFVVSISEHSKNVLRSEKGIDSLVIYDEIDSDRFNEGNLNGTTIRTKYNIAADDPVILFVGRLTPTKNIHSLISAFKIVKARIPRAKLIIVGGSYDKRYAEYLMRDCDPGVIFAGFVPDDDLPDYYAACDVYATCSLVEGFNLPLVEAQAYGKPVVAFDIGPHKEVVKNGFLVTEEHLNEFGETLINILDNLDKTPQTPKLWYMAADDQNDAV</sequence>
<dbReference type="EC" id="2.4.-.-" evidence="3"/>
<dbReference type="AlphaFoldDB" id="A0AAX4FS58"/>
<evidence type="ECO:0000313" key="4">
    <source>
        <dbReference type="Proteomes" id="UP001305652"/>
    </source>
</evidence>
<dbReference type="EMBL" id="CP137642">
    <property type="protein sequence ID" value="WOX56769.1"/>
    <property type="molecule type" value="Genomic_DNA"/>
</dbReference>
<gene>
    <name evidence="3" type="ORF">R6Y96_05435</name>
</gene>
<evidence type="ECO:0000259" key="2">
    <source>
        <dbReference type="Pfam" id="PF13439"/>
    </source>
</evidence>
<dbReference type="GO" id="GO:0016757">
    <property type="term" value="F:glycosyltransferase activity"/>
    <property type="evidence" value="ECO:0007669"/>
    <property type="project" value="UniProtKB-KW"/>
</dbReference>
<dbReference type="RefSeq" id="WP_318620176.1">
    <property type="nucleotide sequence ID" value="NZ_CP137642.1"/>
</dbReference>
<organism evidence="3 4">
    <name type="scientific">Methanoculleus receptaculi</name>
    <dbReference type="NCBI Taxonomy" id="394967"/>
    <lineage>
        <taxon>Archaea</taxon>
        <taxon>Methanobacteriati</taxon>
        <taxon>Methanobacteriota</taxon>
        <taxon>Stenosarchaea group</taxon>
        <taxon>Methanomicrobia</taxon>
        <taxon>Methanomicrobiales</taxon>
        <taxon>Methanomicrobiaceae</taxon>
        <taxon>Methanoculleus</taxon>
    </lineage>
</organism>
<keyword evidence="3" id="KW-0808">Transferase</keyword>
<keyword evidence="3" id="KW-0328">Glycosyltransferase</keyword>
<proteinExistence type="predicted"/>
<dbReference type="KEGG" id="mrc:R6Y96_05435"/>
<feature type="domain" description="Glycosyltransferase subfamily 4-like N-terminal" evidence="2">
    <location>
        <begin position="47"/>
        <end position="213"/>
    </location>
</feature>
<reference evidence="3 4" key="1">
    <citation type="submission" date="2023-10" db="EMBL/GenBank/DDBJ databases">
        <title>The complete genome sequence of Methanoculleus receptaculi DSM 18860.</title>
        <authorList>
            <person name="Lai S.-J."/>
            <person name="You Y.-T."/>
            <person name="Chen S.-C."/>
        </authorList>
    </citation>
    <scope>NUCLEOTIDE SEQUENCE [LARGE SCALE GENOMIC DNA]</scope>
    <source>
        <strain evidence="3 4">DSM 18860</strain>
    </source>
</reference>
<dbReference type="Pfam" id="PF13439">
    <property type="entry name" value="Glyco_transf_4"/>
    <property type="match status" value="1"/>
</dbReference>
<dbReference type="PANTHER" id="PTHR45947">
    <property type="entry name" value="SULFOQUINOVOSYL TRANSFERASE SQD2"/>
    <property type="match status" value="1"/>
</dbReference>
<feature type="domain" description="Glycosyl transferase family 1" evidence="1">
    <location>
        <begin position="224"/>
        <end position="372"/>
    </location>
</feature>
<dbReference type="Pfam" id="PF00534">
    <property type="entry name" value="Glycos_transf_1"/>
    <property type="match status" value="1"/>
</dbReference>
<dbReference type="GeneID" id="85732578"/>
<accession>A0AAX4FS58</accession>
<dbReference type="InterPro" id="IPR028098">
    <property type="entry name" value="Glyco_trans_4-like_N"/>
</dbReference>
<dbReference type="SUPFAM" id="SSF53756">
    <property type="entry name" value="UDP-Glycosyltransferase/glycogen phosphorylase"/>
    <property type="match status" value="1"/>
</dbReference>
<dbReference type="Proteomes" id="UP001305652">
    <property type="component" value="Chromosome"/>
</dbReference>
<keyword evidence="4" id="KW-1185">Reference proteome</keyword>
<dbReference type="PANTHER" id="PTHR45947:SF3">
    <property type="entry name" value="SULFOQUINOVOSYL TRANSFERASE SQD2"/>
    <property type="match status" value="1"/>
</dbReference>
<evidence type="ECO:0000313" key="3">
    <source>
        <dbReference type="EMBL" id="WOX56769.1"/>
    </source>
</evidence>